<evidence type="ECO:0000256" key="1">
    <source>
        <dbReference type="SAM" id="MobiDB-lite"/>
    </source>
</evidence>
<comment type="caution">
    <text evidence="2">The sequence shown here is derived from an EMBL/GenBank/DDBJ whole genome shotgun (WGS) entry which is preliminary data.</text>
</comment>
<evidence type="ECO:0000313" key="3">
    <source>
        <dbReference type="Proteomes" id="UP000675554"/>
    </source>
</evidence>
<protein>
    <recommendedName>
        <fullName evidence="4">CDP-Glycerol:Poly(Glycerophosphate) glycerophosphotransferase</fullName>
    </recommendedName>
</protein>
<accession>A0A8T4IVD2</accession>
<feature type="compositionally biased region" description="Basic residues" evidence="1">
    <location>
        <begin position="131"/>
        <end position="143"/>
    </location>
</feature>
<reference evidence="2" key="1">
    <citation type="submission" date="2021-04" db="EMBL/GenBank/DDBJ databases">
        <title>Sequencing of actinobacteria type strains.</title>
        <authorList>
            <person name="Nguyen G.-S."/>
            <person name="Wentzel A."/>
        </authorList>
    </citation>
    <scope>NUCLEOTIDE SEQUENCE</scope>
    <source>
        <strain evidence="2">DSM 42095</strain>
    </source>
</reference>
<dbReference type="Proteomes" id="UP000675554">
    <property type="component" value="Unassembled WGS sequence"/>
</dbReference>
<feature type="region of interest" description="Disordered" evidence="1">
    <location>
        <begin position="130"/>
        <end position="170"/>
    </location>
</feature>
<keyword evidence="3" id="KW-1185">Reference proteome</keyword>
<proteinExistence type="predicted"/>
<organism evidence="2 3">
    <name type="scientific">Streptomyces daliensis</name>
    <dbReference type="NCBI Taxonomy" id="299421"/>
    <lineage>
        <taxon>Bacteria</taxon>
        <taxon>Bacillati</taxon>
        <taxon>Actinomycetota</taxon>
        <taxon>Actinomycetes</taxon>
        <taxon>Kitasatosporales</taxon>
        <taxon>Streptomycetaceae</taxon>
        <taxon>Streptomyces</taxon>
    </lineage>
</organism>
<dbReference type="EMBL" id="JAGSMN010000507">
    <property type="protein sequence ID" value="MBR7675655.1"/>
    <property type="molecule type" value="Genomic_DNA"/>
</dbReference>
<sequence length="451" mass="50158">MSVTVPDAAWRHVPLRLDVERWATRQVRRRVLAVVHTVTSGQRLLEAVRLLEGETRVQVVFTAAPDVFSHGVDDFLARMRALVLPWSQAVQTEFDLALAASHGALHELHAPVVVLSHGAGHNKFVPARAQHTARKHTPRKHAAKKDAATKKRTATKHASTGTRVPEGAPARDVYGLSRQRLVRDGAVIPEAIVLSHQEELARLGRECPEALPAAEVVGDPCYDRIAASLPSRALYREALDVAPGQQLVLFCSTWGPRSLLGQDWELLERLTSELPREEYRVAALLHPNVWNTHGEWQIRSWLAELCRAGLAVVSQYADWRGALVAGDYIVGDHGSLSLYGTMTSAPVLMTGHPEADVDPDSPLAELCSFAYRLLPDRPLRRQLNRSAATYRPRQYERVAARITSEPGRFARKMRQLIYRKLRLRAPSARLRTEPARLPHTLPYEGSGALSP</sequence>
<name>A0A8T4IVD2_9ACTN</name>
<dbReference type="AlphaFoldDB" id="A0A8T4IVD2"/>
<feature type="region of interest" description="Disordered" evidence="1">
    <location>
        <begin position="429"/>
        <end position="451"/>
    </location>
</feature>
<gene>
    <name evidence="2" type="ORF">KDA82_22070</name>
</gene>
<evidence type="ECO:0000313" key="2">
    <source>
        <dbReference type="EMBL" id="MBR7675655.1"/>
    </source>
</evidence>
<evidence type="ECO:0008006" key="4">
    <source>
        <dbReference type="Google" id="ProtNLM"/>
    </source>
</evidence>